<gene>
    <name evidence="5" type="ORF">OLW01_06345</name>
</gene>
<comment type="similarity">
    <text evidence="1">Belongs to the outer membrane OOP (TC 1.B.6) superfamily. OmpA family.</text>
</comment>
<dbReference type="InterPro" id="IPR011250">
    <property type="entry name" value="OMP/PagP_B-barrel"/>
</dbReference>
<dbReference type="Pfam" id="PF01389">
    <property type="entry name" value="OmpA_membrane"/>
    <property type="match status" value="1"/>
</dbReference>
<feature type="chain" id="PRO_5046919538" description="Outer membrane protein OmpA-like transmembrane domain-containing protein" evidence="3">
    <location>
        <begin position="34"/>
        <end position="206"/>
    </location>
</feature>
<name>A0ABY7ARL1_9ALTE</name>
<dbReference type="InterPro" id="IPR000498">
    <property type="entry name" value="OmpA-like_TM_dom"/>
</dbReference>
<keyword evidence="2" id="KW-0812">Transmembrane</keyword>
<dbReference type="RefSeq" id="WP_268075895.1">
    <property type="nucleotide sequence ID" value="NZ_CP109965.1"/>
</dbReference>
<keyword evidence="2" id="KW-0406">Ion transport</keyword>
<keyword evidence="2" id="KW-0626">Porin</keyword>
<evidence type="ECO:0000256" key="1">
    <source>
        <dbReference type="ARBA" id="ARBA00005710"/>
    </source>
</evidence>
<dbReference type="EMBL" id="CP109965">
    <property type="protein sequence ID" value="WAJ71412.1"/>
    <property type="molecule type" value="Genomic_DNA"/>
</dbReference>
<protein>
    <recommendedName>
        <fullName evidence="4">Outer membrane protein OmpA-like transmembrane domain-containing protein</fullName>
    </recommendedName>
</protein>
<keyword evidence="3" id="KW-0732">Signal</keyword>
<feature type="signal peptide" evidence="3">
    <location>
        <begin position="1"/>
        <end position="33"/>
    </location>
</feature>
<keyword evidence="2" id="KW-0813">Transport</keyword>
<dbReference type="Gene3D" id="2.40.160.20">
    <property type="match status" value="1"/>
</dbReference>
<keyword evidence="6" id="KW-1185">Reference proteome</keyword>
<sequence length="206" mass="23005">MKMNKLTSANMPKTTIKACAFISLGLCSAQVIANPYSLSVSFGEARTEQAQAHPDIVSVNDSDTSWSIEFGYQFDWASLQVGYLDLGHANVELQAESYTPEQYHETVVTLAPILVEGVTIGGEKTIFAEDNWFINGQIGTIIWQNVIISESENGTRYRTQDRATDGYLGARAGYQLNDSWSVGMQYRAYILTEYIHEFSGKLSYHF</sequence>
<evidence type="ECO:0000256" key="2">
    <source>
        <dbReference type="ARBA" id="ARBA00023114"/>
    </source>
</evidence>
<evidence type="ECO:0000256" key="3">
    <source>
        <dbReference type="SAM" id="SignalP"/>
    </source>
</evidence>
<organism evidence="5 6">
    <name type="scientific">Catenovulum adriaticum</name>
    <dbReference type="NCBI Taxonomy" id="2984846"/>
    <lineage>
        <taxon>Bacteria</taxon>
        <taxon>Pseudomonadati</taxon>
        <taxon>Pseudomonadota</taxon>
        <taxon>Gammaproteobacteria</taxon>
        <taxon>Alteromonadales</taxon>
        <taxon>Alteromonadaceae</taxon>
        <taxon>Catenovulum</taxon>
    </lineage>
</organism>
<evidence type="ECO:0000313" key="5">
    <source>
        <dbReference type="EMBL" id="WAJ71412.1"/>
    </source>
</evidence>
<evidence type="ECO:0000259" key="4">
    <source>
        <dbReference type="Pfam" id="PF01389"/>
    </source>
</evidence>
<proteinExistence type="inferred from homology"/>
<feature type="domain" description="Outer membrane protein OmpA-like transmembrane" evidence="4">
    <location>
        <begin position="43"/>
        <end position="187"/>
    </location>
</feature>
<evidence type="ECO:0000313" key="6">
    <source>
        <dbReference type="Proteomes" id="UP001163726"/>
    </source>
</evidence>
<dbReference type="Proteomes" id="UP001163726">
    <property type="component" value="Chromosome"/>
</dbReference>
<accession>A0ABY7ARL1</accession>
<reference evidence="5" key="1">
    <citation type="submission" date="2022-10" db="EMBL/GenBank/DDBJ databases">
        <title>Catenovulum adriacola sp. nov. isolated in the Harbour of Susak.</title>
        <authorList>
            <person name="Schoch T."/>
            <person name="Reich S.J."/>
            <person name="Stoeferle S."/>
            <person name="Flaiz M."/>
            <person name="Kazda M."/>
            <person name="Riedel C.U."/>
            <person name="Duerre P."/>
        </authorList>
    </citation>
    <scope>NUCLEOTIDE SEQUENCE</scope>
    <source>
        <strain evidence="5">TS8</strain>
    </source>
</reference>
<dbReference type="SUPFAM" id="SSF56925">
    <property type="entry name" value="OMPA-like"/>
    <property type="match status" value="1"/>
</dbReference>